<dbReference type="Proteomes" id="UP000828048">
    <property type="component" value="Chromosome 9"/>
</dbReference>
<reference evidence="1 2" key="1">
    <citation type="journal article" date="2021" name="Hortic Res">
        <title>High-quality reference genome and annotation aids understanding of berry development for evergreen blueberry (Vaccinium darrowii).</title>
        <authorList>
            <person name="Yu J."/>
            <person name="Hulse-Kemp A.M."/>
            <person name="Babiker E."/>
            <person name="Staton M."/>
        </authorList>
    </citation>
    <scope>NUCLEOTIDE SEQUENCE [LARGE SCALE GENOMIC DNA]</scope>
    <source>
        <strain evidence="2">cv. NJ 8807/NJ 8810</strain>
        <tissue evidence="1">Young leaf</tissue>
    </source>
</reference>
<protein>
    <submittedName>
        <fullName evidence="1">Uncharacterized protein</fullName>
    </submittedName>
</protein>
<keyword evidence="2" id="KW-1185">Reference proteome</keyword>
<name>A0ACB7ZN31_9ERIC</name>
<dbReference type="EMBL" id="CM037159">
    <property type="protein sequence ID" value="KAH7866894.1"/>
    <property type="molecule type" value="Genomic_DNA"/>
</dbReference>
<proteinExistence type="predicted"/>
<evidence type="ECO:0000313" key="1">
    <source>
        <dbReference type="EMBL" id="KAH7866894.1"/>
    </source>
</evidence>
<sequence>MVAMATKTSSLPKSPPPPPPSSSSNRTCLCSPTTHPGSFRCSLHRSSRVLSSKSTARVNRLDPNQSKGFLLHKFLMQIIIPSSHDQKRKKFRPRPTRFAAMNRAGDGFPVS</sequence>
<evidence type="ECO:0000313" key="2">
    <source>
        <dbReference type="Proteomes" id="UP000828048"/>
    </source>
</evidence>
<accession>A0ACB7ZN31</accession>
<gene>
    <name evidence="1" type="ORF">Vadar_026401</name>
</gene>
<organism evidence="1 2">
    <name type="scientific">Vaccinium darrowii</name>
    <dbReference type="NCBI Taxonomy" id="229202"/>
    <lineage>
        <taxon>Eukaryota</taxon>
        <taxon>Viridiplantae</taxon>
        <taxon>Streptophyta</taxon>
        <taxon>Embryophyta</taxon>
        <taxon>Tracheophyta</taxon>
        <taxon>Spermatophyta</taxon>
        <taxon>Magnoliopsida</taxon>
        <taxon>eudicotyledons</taxon>
        <taxon>Gunneridae</taxon>
        <taxon>Pentapetalae</taxon>
        <taxon>asterids</taxon>
        <taxon>Ericales</taxon>
        <taxon>Ericaceae</taxon>
        <taxon>Vaccinioideae</taxon>
        <taxon>Vaccinieae</taxon>
        <taxon>Vaccinium</taxon>
    </lineage>
</organism>
<comment type="caution">
    <text evidence="1">The sequence shown here is derived from an EMBL/GenBank/DDBJ whole genome shotgun (WGS) entry which is preliminary data.</text>
</comment>